<evidence type="ECO:0000256" key="1">
    <source>
        <dbReference type="ARBA" id="ARBA00007261"/>
    </source>
</evidence>
<feature type="region of interest" description="Disordered" evidence="7">
    <location>
        <begin position="1225"/>
        <end position="1328"/>
    </location>
</feature>
<sequence length="2756" mass="306469">MTASQQRPTAVAGRGQKRVERVADQLEKPSLDDRTYRVIRLSNQLEVLLVHDPDTDKASAAMDVNVGAFSDEEDMPGMAHAVEHLLFMGTKKYPVENEYAQYLSSNSGSSNAYTGSTSTNYYFEVSAKPSNDEEPSAENPSALYGALDRFAQFFVEPLFLASTLDRELQAVDSENKKNLQSDQWRLHQLEKSLCNPKHPYHHFSTGNLQVLKTEPESRGINVRDKFIEFYEKHYSANRMKLCVLGREPLDVLENWVAELFSDVNNKDLEQNRWTDEVPFNKEQLGLQCFAKPVMDSRELNLLFPFLDEEYLYESQPSQYISHLIGHEGPGSIMAYIKSKGWANGLSAGAYPVCPGTLGVFDIQIRLTEEGLKNYKEVVKVIFQYVSMLRESPPQKWIFEEQKGMADVDFKFKQKTPASRFTSKTSSVMQKPLPREWLLSSRLRKFEPELIRQGIDLLRPDNFRMSIVSRDFPGKWDKKEKWYGTEHTVSKIEPDFMQELKKAVSLSTKERIQNLHLPHKNQFIPTKLEVEKKDVKEPALAPRMIRNDDLVRTWYKKDDTFWVPKANLIVSCKSPIIYASAENSVKARLFADLVRDALEEYSYDAELAGLQYNVSLDSRGLFIEVSGYNDKLPVLLEQVLITMRDLEIRDDRFDIIKERLTRGYRNWELQQPFTQISEYTSWLITEHDHVVEELSAELPAITATDVRNFRKELLAQLHMEVYAHGNFYKEDALKLTDMIESTLKPRVLPRNQWPIQRSLLFSPGSNFLWKKTLKDPANVNHCIEYWLYIGDKADRDVRAKTLLLDQVVHEPAFDQLRTKEQLGYVVFSGARTGPTTYGFRFIIQSEKKAEYLETRIESFLTTFAETLEKMEEKDFENHKRSLIVKRLEKPKYLDQETNRHWNQIHSEYYDFESAQQDAAHIKPLTKADLIEFFSQYIHPKSPARAKLAIYLVAQAKSDVSTKQISELIKTLALDTETSAKAATDLQARLSAAGHDEEKEVDGLKNYLLHDLLVAEDKIEAAVATWKKLHAANGAKVEGLEDQAPPSANGKEAVVIEDVRMYKAGQIASTGALPAKDLKLHRQLTFTTSSQKKRRITRQSAREPDLDNTNNTSPDLVLPSTEDESDPCFSFTTAPDSGLSTPTYVRSDSVPVSGVPPRLQTSHNSFTAPDYTSSAASSPCAASTDLSFDNDRGADGLDSGSALHPPSSKPQPSLVYAAHRAIIGGAADINQRSSSPLKRRASSMDQDLNGKTDTKEEDVDMIVLPHPSPATQGSASSDDDASPPIAAVDGSIDQTSDSQNTLVAEQGLPIRRGDANHASGSTNSEPTTRADVPPIAEQIQTIQNLLKAFQEAPLEEGDNWLERALAFGSGAKNAGKGSDDVALGLVDNSDIIQAAFTDAIGQEFVKLRPGLGQDNFELFSKDAWDLLVAWHGLADGQRPIIRTAHNTNPDTSGLPNIQYEFYPPVFSIHRVWSASSPLPIEQSLKLRNPPPPLIVHSSSYRLHDFLKEAKNHAGVPLDTKTLPAGGTASPPAGLSTPPSSPGPADVVPGSFQHLLVEVDSFLKLERGVERDVIEAHDSTHHANYNGSRSLAMTGLTVDQALVLDENIGKKDEWVSTCLASRGSSNSLVAKATGSGRNSPAPGPTTRGRAQQQQRSGKTLGCVGLQNLGNTCYMNSALQCVRSVEELTKYFLTHEAEKEVNPDNPLSFNGDVARAYGRLLEEIYRDPPPNSVAPRQFKNVIGRYAPSFSGYGQQDSQEFLGFLLDGLQEDLNRIKKKPYIEKPDSTDEMIGNPAAIREMADKVWDITKKRDDSVIADLFTGLYQSTLVCPVCSKVSITFDPFTNLTLPLPVASVWTHTVKYFPLNEPPVEITVELDKNSSIKAMKEFVSARVGVPVARLMAAEEFRDKFFKLYEDLSSVSEEIQMNDHPAVHELEAVPTNVPVVKLVKKQKYRSLLEPDEPEEVPVWEEPSSQRIAVPVIHRIVSAESKYSRRKPAATSPPHFIVLTPEEARSEDVIRRKILEKVATFSTHSSLHEDDSAESTEPELVTTSSDGDSQVVAKSVEGEEELVDVTMNDAAASPAASSKYPLQLRKFNTRRPKFVDPKEFLDPQLQNLFELCYFTENDYNIPSGWQTIQENTPLPKLSSRLPKPAASDVEMNSPTATWDGSEDSGSDEIPDSQPSTTTRMVDESSDDSSDIPAAAPSKVKAHKTYGKGAKKRPQNPYSRQPSESIDVEEEHAFDNGPLVRYGEGIVVDWTEDTWDEIYSGTDPGDAEGMPTFVNIEKLEDDDLKQRQQRRSARRKNGITLDDCLGEFEKEEILSEQDTWYCPRCKEHRRASKKFDLWKTPDILAVHLKRFSSAGWRREKLDVHVDFPIEGLDLTSRVIDKEDGKQEIYDLIAVDDHWGGLGGGHYTAFARNFIDGEWYNYNDTSVSRQNNVSKIVTSAAYLLFYRRRSDVPLGGPKFQEIFERYDNQTQETEDSDSGEGQRLGHGSSPRGSSSALQTGAGATLRSGRAGLGSALATTGAGGDAADLEGDVAEDAAGDDGLPGLVNWHPEDEGVDMREEYTLEPVARRSSGNLSEAVRTGWNFEAIQGASGGLARSEADDGMGLGDADDDADSTTAQNDTSSSLDDMADEEASFPTVLGGAPYVHDNGDLEPMLQDGSMPEPGGDYVLPDEPHPHPVMFDEPPPPAYDELELELGGPAMTGVVVTAEQIADEVGHAEHVDQVVGESRVTEIHIADDDDDAIPDAPAKASDAQT</sequence>
<dbReference type="InterPro" id="IPR011249">
    <property type="entry name" value="Metalloenz_LuxS/M16"/>
</dbReference>
<feature type="region of interest" description="Disordered" evidence="7">
    <location>
        <begin position="1625"/>
        <end position="1654"/>
    </location>
</feature>
<keyword evidence="11" id="KW-1185">Reference proteome</keyword>
<dbReference type="STRING" id="1408157.A0A1J7J1W1"/>
<evidence type="ECO:0000256" key="5">
    <source>
        <dbReference type="ARBA" id="ARBA00022833"/>
    </source>
</evidence>
<dbReference type="Pfam" id="PF22456">
    <property type="entry name" value="PqqF-like_C_4"/>
    <property type="match status" value="1"/>
</dbReference>
<protein>
    <submittedName>
        <fullName evidence="10">UCH-domain-containing protein</fullName>
    </submittedName>
</protein>
<dbReference type="InterPro" id="IPR054734">
    <property type="entry name" value="PqqF-like_C_4"/>
</dbReference>
<dbReference type="GO" id="GO:0043171">
    <property type="term" value="P:peptide catabolic process"/>
    <property type="evidence" value="ECO:0007669"/>
    <property type="project" value="TreeGrafter"/>
</dbReference>
<keyword evidence="4" id="KW-0378">Hydrolase</keyword>
<name>A0A1J7J1W1_9PEZI</name>
<keyword evidence="3" id="KW-0479">Metal-binding</keyword>
<keyword evidence="2" id="KW-0645">Protease</keyword>
<dbReference type="Pfam" id="PF05193">
    <property type="entry name" value="Peptidase_M16_C"/>
    <property type="match status" value="1"/>
</dbReference>
<feature type="compositionally biased region" description="Acidic residues" evidence="7">
    <location>
        <begin position="2164"/>
        <end position="2174"/>
    </location>
</feature>
<dbReference type="SUPFAM" id="SSF54001">
    <property type="entry name" value="Cysteine proteinases"/>
    <property type="match status" value="1"/>
</dbReference>
<dbReference type="GO" id="GO:0051603">
    <property type="term" value="P:proteolysis involved in protein catabolic process"/>
    <property type="evidence" value="ECO:0007669"/>
    <property type="project" value="TreeGrafter"/>
</dbReference>
<dbReference type="CDD" id="cd02674">
    <property type="entry name" value="Peptidase_C19R"/>
    <property type="match status" value="1"/>
</dbReference>
<dbReference type="FunFam" id="3.30.830.10:FF:000004">
    <property type="entry name" value="Putative insulin-degrading enzyme"/>
    <property type="match status" value="1"/>
</dbReference>
<feature type="region of interest" description="Disordered" evidence="7">
    <location>
        <begin position="2471"/>
        <end position="2504"/>
    </location>
</feature>
<dbReference type="PANTHER" id="PTHR43690:SF18">
    <property type="entry name" value="INSULIN-DEGRADING ENZYME-RELATED"/>
    <property type="match status" value="1"/>
</dbReference>
<dbReference type="GO" id="GO:0004843">
    <property type="term" value="F:cysteine-type deubiquitinase activity"/>
    <property type="evidence" value="ECO:0007669"/>
    <property type="project" value="InterPro"/>
</dbReference>
<keyword evidence="5" id="KW-0862">Zinc</keyword>
<dbReference type="PANTHER" id="PTHR43690">
    <property type="entry name" value="NARDILYSIN"/>
    <property type="match status" value="1"/>
</dbReference>
<feature type="compositionally biased region" description="Basic residues" evidence="7">
    <location>
        <begin position="2203"/>
        <end position="2217"/>
    </location>
</feature>
<feature type="compositionally biased region" description="Polar residues" evidence="7">
    <location>
        <begin position="1290"/>
        <end position="1301"/>
    </location>
</feature>
<evidence type="ECO:0000256" key="7">
    <source>
        <dbReference type="SAM" id="MobiDB-lite"/>
    </source>
</evidence>
<dbReference type="SUPFAM" id="SSF143791">
    <property type="entry name" value="DUSP-like"/>
    <property type="match status" value="1"/>
</dbReference>
<dbReference type="FunFam" id="3.30.830.10:FF:000005">
    <property type="entry name" value="nardilysin isoform X1"/>
    <property type="match status" value="1"/>
</dbReference>
<feature type="domain" description="USP" evidence="8">
    <location>
        <begin position="1660"/>
        <end position="2451"/>
    </location>
</feature>
<dbReference type="InterPro" id="IPR038765">
    <property type="entry name" value="Papain-like_cys_pep_sf"/>
</dbReference>
<feature type="domain" description="DUSP" evidence="9">
    <location>
        <begin position="1331"/>
        <end position="1443"/>
    </location>
</feature>
<dbReference type="EMBL" id="KV875094">
    <property type="protein sequence ID" value="OIW34047.1"/>
    <property type="molecule type" value="Genomic_DNA"/>
</dbReference>
<evidence type="ECO:0000313" key="10">
    <source>
        <dbReference type="EMBL" id="OIW34047.1"/>
    </source>
</evidence>
<evidence type="ECO:0000259" key="8">
    <source>
        <dbReference type="PROSITE" id="PS50235"/>
    </source>
</evidence>
<evidence type="ECO:0000256" key="4">
    <source>
        <dbReference type="ARBA" id="ARBA00022801"/>
    </source>
</evidence>
<dbReference type="InterPro" id="IPR028889">
    <property type="entry name" value="USP"/>
</dbReference>
<evidence type="ECO:0000256" key="2">
    <source>
        <dbReference type="ARBA" id="ARBA00022670"/>
    </source>
</evidence>
<feature type="region of interest" description="Disordered" evidence="7">
    <location>
        <begin position="1514"/>
        <end position="1541"/>
    </location>
</feature>
<feature type="compositionally biased region" description="Polar residues" evidence="7">
    <location>
        <begin position="1645"/>
        <end position="1654"/>
    </location>
</feature>
<feature type="compositionally biased region" description="Low complexity" evidence="7">
    <location>
        <begin position="2745"/>
        <end position="2756"/>
    </location>
</feature>
<proteinExistence type="inferred from homology"/>
<dbReference type="InterPro" id="IPR001394">
    <property type="entry name" value="Peptidase_C19_UCH"/>
</dbReference>
<dbReference type="InterPro" id="IPR011765">
    <property type="entry name" value="Pept_M16_N"/>
</dbReference>
<feature type="compositionally biased region" description="Polar residues" evidence="7">
    <location>
        <begin position="1128"/>
        <end position="1144"/>
    </location>
</feature>
<keyword evidence="6" id="KW-0482">Metalloprotease</keyword>
<evidence type="ECO:0000256" key="6">
    <source>
        <dbReference type="ARBA" id="ARBA00023049"/>
    </source>
</evidence>
<dbReference type="Gene3D" id="3.30.2230.10">
    <property type="entry name" value="DUSP-like"/>
    <property type="match status" value="1"/>
</dbReference>
<reference evidence="10 11" key="1">
    <citation type="submission" date="2016-10" db="EMBL/GenBank/DDBJ databases">
        <title>Draft genome sequence of Coniochaeta ligniaria NRRL30616, a lignocellulolytic fungus for bioabatement of inhibitors in plant biomass hydrolysates.</title>
        <authorList>
            <consortium name="DOE Joint Genome Institute"/>
            <person name="Jimenez D.J."/>
            <person name="Hector R.E."/>
            <person name="Riley R."/>
            <person name="Sun H."/>
            <person name="Grigoriev I.V."/>
            <person name="Van Elsas J.D."/>
            <person name="Nichols N.N."/>
        </authorList>
    </citation>
    <scope>NUCLEOTIDE SEQUENCE [LARGE SCALE GENOMIC DNA]</scope>
    <source>
        <strain evidence="10 11">NRRL 30616</strain>
    </source>
</reference>
<dbReference type="Pfam" id="PF16187">
    <property type="entry name" value="Peptidase_M16_M"/>
    <property type="match status" value="1"/>
</dbReference>
<evidence type="ECO:0000256" key="3">
    <source>
        <dbReference type="ARBA" id="ARBA00022723"/>
    </source>
</evidence>
<feature type="region of interest" description="Disordered" evidence="7">
    <location>
        <begin position="2736"/>
        <end position="2756"/>
    </location>
</feature>
<dbReference type="PROSITE" id="PS00972">
    <property type="entry name" value="USP_1"/>
    <property type="match status" value="1"/>
</dbReference>
<evidence type="ECO:0000313" key="11">
    <source>
        <dbReference type="Proteomes" id="UP000182658"/>
    </source>
</evidence>
<dbReference type="GO" id="GO:0016579">
    <property type="term" value="P:protein deubiquitination"/>
    <property type="evidence" value="ECO:0007669"/>
    <property type="project" value="InterPro"/>
</dbReference>
<feature type="region of interest" description="Disordered" evidence="7">
    <location>
        <begin position="2595"/>
        <end position="2632"/>
    </location>
</feature>
<dbReference type="InterPro" id="IPR032632">
    <property type="entry name" value="Peptidase_M16_M"/>
</dbReference>
<feature type="region of interest" description="Disordered" evidence="7">
    <location>
        <begin position="2029"/>
        <end position="2055"/>
    </location>
</feature>
<accession>A0A1J7J1W1</accession>
<organism evidence="10 11">
    <name type="scientific">Coniochaeta ligniaria NRRL 30616</name>
    <dbReference type="NCBI Taxonomy" id="1408157"/>
    <lineage>
        <taxon>Eukaryota</taxon>
        <taxon>Fungi</taxon>
        <taxon>Dikarya</taxon>
        <taxon>Ascomycota</taxon>
        <taxon>Pezizomycotina</taxon>
        <taxon>Sordariomycetes</taxon>
        <taxon>Sordariomycetidae</taxon>
        <taxon>Coniochaetales</taxon>
        <taxon>Coniochaetaceae</taxon>
        <taxon>Coniochaeta</taxon>
    </lineage>
</organism>
<dbReference type="InterPro" id="IPR018200">
    <property type="entry name" value="USP_CS"/>
</dbReference>
<feature type="compositionally biased region" description="Low complexity" evidence="7">
    <location>
        <begin position="2616"/>
        <end position="2626"/>
    </location>
</feature>
<dbReference type="SUPFAM" id="SSF63411">
    <property type="entry name" value="LuxS/MPP-like metallohydrolase"/>
    <property type="match status" value="4"/>
</dbReference>
<feature type="compositionally biased region" description="Polar residues" evidence="7">
    <location>
        <begin position="1157"/>
        <end position="1170"/>
    </location>
</feature>
<dbReference type="InterPro" id="IPR006615">
    <property type="entry name" value="Pept_C19_DUSP"/>
</dbReference>
<dbReference type="Gene3D" id="3.90.70.10">
    <property type="entry name" value="Cysteine proteinases"/>
    <property type="match status" value="2"/>
</dbReference>
<feature type="compositionally biased region" description="Low complexity" evidence="7">
    <location>
        <begin position="1171"/>
        <end position="1181"/>
    </location>
</feature>
<evidence type="ECO:0000259" key="9">
    <source>
        <dbReference type="PROSITE" id="PS51283"/>
    </source>
</evidence>
<feature type="compositionally biased region" description="Polar residues" evidence="7">
    <location>
        <begin position="1316"/>
        <end position="1325"/>
    </location>
</feature>
<dbReference type="GO" id="GO:0004222">
    <property type="term" value="F:metalloendopeptidase activity"/>
    <property type="evidence" value="ECO:0007669"/>
    <property type="project" value="TreeGrafter"/>
</dbReference>
<gene>
    <name evidence="10" type="ORF">CONLIGDRAFT_652418</name>
</gene>
<dbReference type="PROSITE" id="PS51283">
    <property type="entry name" value="DUSP"/>
    <property type="match status" value="1"/>
</dbReference>
<dbReference type="FunFam" id="3.30.830.10:FF:000003">
    <property type="entry name" value="Insulin-degrading enzyme"/>
    <property type="match status" value="1"/>
</dbReference>
<feature type="region of interest" description="Disordered" evidence="7">
    <location>
        <begin position="1086"/>
        <end position="1210"/>
    </location>
</feature>
<dbReference type="InterPro" id="IPR007863">
    <property type="entry name" value="Peptidase_M16_C"/>
</dbReference>
<dbReference type="PROSITE" id="PS00973">
    <property type="entry name" value="USP_2"/>
    <property type="match status" value="1"/>
</dbReference>
<dbReference type="Gene3D" id="3.30.830.10">
    <property type="entry name" value="Metalloenzyme, LuxS/M16 peptidase-like"/>
    <property type="match status" value="4"/>
</dbReference>
<feature type="compositionally biased region" description="Low complexity" evidence="7">
    <location>
        <begin position="2138"/>
        <end position="2148"/>
    </location>
</feature>
<dbReference type="InterPro" id="IPR050626">
    <property type="entry name" value="Peptidase_M16"/>
</dbReference>
<dbReference type="Proteomes" id="UP000182658">
    <property type="component" value="Unassembled WGS sequence"/>
</dbReference>
<feature type="region of interest" description="Disordered" evidence="7">
    <location>
        <begin position="2138"/>
        <end position="2230"/>
    </location>
</feature>
<dbReference type="Pfam" id="PF00443">
    <property type="entry name" value="UCH"/>
    <property type="match status" value="1"/>
</dbReference>
<dbReference type="GO" id="GO:0046872">
    <property type="term" value="F:metal ion binding"/>
    <property type="evidence" value="ECO:0007669"/>
    <property type="project" value="UniProtKB-KW"/>
</dbReference>
<dbReference type="PROSITE" id="PS50235">
    <property type="entry name" value="USP_3"/>
    <property type="match status" value="1"/>
</dbReference>
<dbReference type="Pfam" id="PF00675">
    <property type="entry name" value="Peptidase_M16"/>
    <property type="match status" value="1"/>
</dbReference>
<comment type="similarity">
    <text evidence="1">Belongs to the peptidase M16 family.</text>
</comment>
<dbReference type="InterPro" id="IPR035927">
    <property type="entry name" value="DUSP-like_sf"/>
</dbReference>
<dbReference type="GO" id="GO:0005829">
    <property type="term" value="C:cytosol"/>
    <property type="evidence" value="ECO:0007669"/>
    <property type="project" value="TreeGrafter"/>
</dbReference>
<dbReference type="InParanoid" id="A0A1J7J1W1"/>
<dbReference type="GO" id="GO:0005739">
    <property type="term" value="C:mitochondrion"/>
    <property type="evidence" value="ECO:0007669"/>
    <property type="project" value="TreeGrafter"/>
</dbReference>
<dbReference type="OrthoDB" id="952271at2759"/>